<evidence type="ECO:0000313" key="15">
    <source>
        <dbReference type="Proteomes" id="UP000796880"/>
    </source>
</evidence>
<dbReference type="PANTHER" id="PTHR22953">
    <property type="entry name" value="ACID PHOSPHATASE RELATED"/>
    <property type="match status" value="1"/>
</dbReference>
<organism evidence="14 15">
    <name type="scientific">Rhamnella rubrinervis</name>
    <dbReference type="NCBI Taxonomy" id="2594499"/>
    <lineage>
        <taxon>Eukaryota</taxon>
        <taxon>Viridiplantae</taxon>
        <taxon>Streptophyta</taxon>
        <taxon>Embryophyta</taxon>
        <taxon>Tracheophyta</taxon>
        <taxon>Spermatophyta</taxon>
        <taxon>Magnoliopsida</taxon>
        <taxon>eudicotyledons</taxon>
        <taxon>Gunneridae</taxon>
        <taxon>Pentapetalae</taxon>
        <taxon>rosids</taxon>
        <taxon>fabids</taxon>
        <taxon>Rosales</taxon>
        <taxon>Rhamnaceae</taxon>
        <taxon>rhamnoid group</taxon>
        <taxon>Rhamneae</taxon>
        <taxon>Rhamnella</taxon>
    </lineage>
</organism>
<accession>A0A8K0ECZ1</accession>
<dbReference type="Pfam" id="PF14008">
    <property type="entry name" value="Metallophos_C"/>
    <property type="match status" value="1"/>
</dbReference>
<sequence>MVLQRTVFFVTYAMALAFACFLCAVDSYDRPPPRKNLFVSPWTMIKILLLQNRGSGFMFYVCVHISMVGQDKMRISWITGSHSPATVDYGTSPGAKGFSATGTTNSYRYLTYKSGEIHDVVIGPLNPNTVYYYRIGSNPGPEFSFKTPPSSFPINFAVVGDLGQTEWTSTTLQHISQSNYDVLILPGDLSYADLNQPLWDSFGRLVEPLASQRPWMVTQGNHEVETIPLLHSKPFTSYNSRWRMPYEESGSGSNLYYSFEVAGVHVVMLGSYTDFAANSAQFKWLQADLGKVDRGKTPWIVVVIHAPWYNSNTAHQGESESIDMKKAMEALLYGARVDVVFAGHVHAYERFTRVYNDKPDKCGPVHITIGDGGNREGLATKYIDPKPEISVFREASFGHGQLQVVNATHALWSWNRNQDDEAVASDSIWLNSLPLILPVNFRRNLFQLI</sequence>
<dbReference type="Pfam" id="PF16656">
    <property type="entry name" value="Pur_ac_phosph_N"/>
    <property type="match status" value="1"/>
</dbReference>
<comment type="caution">
    <text evidence="14">The sequence shown here is derived from an EMBL/GenBank/DDBJ whole genome shotgun (WGS) entry which is preliminary data.</text>
</comment>
<keyword evidence="10" id="KW-0472">Membrane</keyword>
<comment type="catalytic activity">
    <reaction evidence="1 9">
        <text>a phosphate monoester + H2O = an alcohol + phosphate</text>
        <dbReference type="Rhea" id="RHEA:15017"/>
        <dbReference type="ChEBI" id="CHEBI:15377"/>
        <dbReference type="ChEBI" id="CHEBI:30879"/>
        <dbReference type="ChEBI" id="CHEBI:43474"/>
        <dbReference type="ChEBI" id="CHEBI:67140"/>
        <dbReference type="EC" id="3.1.3.2"/>
    </reaction>
</comment>
<feature type="transmembrane region" description="Helical" evidence="10">
    <location>
        <begin position="6"/>
        <end position="25"/>
    </location>
</feature>
<evidence type="ECO:0000256" key="5">
    <source>
        <dbReference type="ARBA" id="ARBA00022729"/>
    </source>
</evidence>
<keyword evidence="6 9" id="KW-0378">Hydrolase</keyword>
<evidence type="ECO:0000256" key="10">
    <source>
        <dbReference type="SAM" id="Phobius"/>
    </source>
</evidence>
<keyword evidence="8" id="KW-0325">Glycoprotein</keyword>
<evidence type="ECO:0000313" key="14">
    <source>
        <dbReference type="EMBL" id="KAF3441682.1"/>
    </source>
</evidence>
<dbReference type="OrthoDB" id="45007at2759"/>
<dbReference type="EMBL" id="VOIH02000007">
    <property type="protein sequence ID" value="KAF3441682.1"/>
    <property type="molecule type" value="Genomic_DNA"/>
</dbReference>
<dbReference type="InterPro" id="IPR041792">
    <property type="entry name" value="MPP_PAP"/>
</dbReference>
<evidence type="ECO:0000256" key="8">
    <source>
        <dbReference type="ARBA" id="ARBA00023180"/>
    </source>
</evidence>
<proteinExistence type="inferred from homology"/>
<gene>
    <name evidence="14" type="ORF">FNV43_RR15597</name>
</gene>
<dbReference type="InterPro" id="IPR039331">
    <property type="entry name" value="PAPs-like"/>
</dbReference>
<evidence type="ECO:0000256" key="9">
    <source>
        <dbReference type="RuleBase" id="RU361203"/>
    </source>
</evidence>
<reference evidence="14" key="1">
    <citation type="submission" date="2020-03" db="EMBL/GenBank/DDBJ databases">
        <title>A high-quality chromosome-level genome assembly of a woody plant with both climbing and erect habits, Rhamnella rubrinervis.</title>
        <authorList>
            <person name="Lu Z."/>
            <person name="Yang Y."/>
            <person name="Zhu X."/>
            <person name="Sun Y."/>
        </authorList>
    </citation>
    <scope>NUCLEOTIDE SEQUENCE</scope>
    <source>
        <strain evidence="14">BYM</strain>
        <tissue evidence="14">Leaf</tissue>
    </source>
</reference>
<feature type="domain" description="Purple acid phosphatase N-terminal" evidence="13">
    <location>
        <begin position="63"/>
        <end position="147"/>
    </location>
</feature>
<evidence type="ECO:0000259" key="13">
    <source>
        <dbReference type="Pfam" id="PF16656"/>
    </source>
</evidence>
<name>A0A8K0ECZ1_9ROSA</name>
<dbReference type="CDD" id="cd00839">
    <property type="entry name" value="MPP_PAPs"/>
    <property type="match status" value="1"/>
</dbReference>
<dbReference type="InterPro" id="IPR008963">
    <property type="entry name" value="Purple_acid_Pase-like_N"/>
</dbReference>
<evidence type="ECO:0000256" key="2">
    <source>
        <dbReference type="ARBA" id="ARBA00001947"/>
    </source>
</evidence>
<keyword evidence="10" id="KW-1133">Transmembrane helix</keyword>
<dbReference type="PANTHER" id="PTHR22953:SF153">
    <property type="entry name" value="PURPLE ACID PHOSPHATASE"/>
    <property type="match status" value="1"/>
</dbReference>
<evidence type="ECO:0000256" key="4">
    <source>
        <dbReference type="ARBA" id="ARBA00008723"/>
    </source>
</evidence>
<feature type="domain" description="Purple acid phosphatase C-terminal" evidence="12">
    <location>
        <begin position="363"/>
        <end position="421"/>
    </location>
</feature>
<evidence type="ECO:0000256" key="6">
    <source>
        <dbReference type="ARBA" id="ARBA00022801"/>
    </source>
</evidence>
<evidence type="ECO:0000256" key="7">
    <source>
        <dbReference type="ARBA" id="ARBA00022833"/>
    </source>
</evidence>
<dbReference type="InterPro" id="IPR025733">
    <property type="entry name" value="PAPs_C"/>
</dbReference>
<keyword evidence="15" id="KW-1185">Reference proteome</keyword>
<protein>
    <recommendedName>
        <fullName evidence="9">Purple acid phosphatase</fullName>
        <ecNumber evidence="9">3.1.3.2</ecNumber>
    </recommendedName>
</protein>
<evidence type="ECO:0000259" key="11">
    <source>
        <dbReference type="Pfam" id="PF00149"/>
    </source>
</evidence>
<dbReference type="InterPro" id="IPR029052">
    <property type="entry name" value="Metallo-depent_PP-like"/>
</dbReference>
<dbReference type="AlphaFoldDB" id="A0A8K0ECZ1"/>
<comment type="cofactor">
    <cofactor evidence="3">
        <name>Fe cation</name>
        <dbReference type="ChEBI" id="CHEBI:24875"/>
    </cofactor>
</comment>
<comment type="cofactor">
    <cofactor evidence="2">
        <name>Zn(2+)</name>
        <dbReference type="ChEBI" id="CHEBI:29105"/>
    </cofactor>
</comment>
<dbReference type="PROSITE" id="PS51257">
    <property type="entry name" value="PROKAR_LIPOPROTEIN"/>
    <property type="match status" value="1"/>
</dbReference>
<dbReference type="GO" id="GO:0003993">
    <property type="term" value="F:acid phosphatase activity"/>
    <property type="evidence" value="ECO:0007669"/>
    <property type="project" value="UniProtKB-EC"/>
</dbReference>
<keyword evidence="5" id="KW-0732">Signal</keyword>
<feature type="domain" description="Calcineurin-like phosphoesterase" evidence="11">
    <location>
        <begin position="155"/>
        <end position="348"/>
    </location>
</feature>
<evidence type="ECO:0000259" key="12">
    <source>
        <dbReference type="Pfam" id="PF14008"/>
    </source>
</evidence>
<evidence type="ECO:0000256" key="3">
    <source>
        <dbReference type="ARBA" id="ARBA00001962"/>
    </source>
</evidence>
<keyword evidence="7" id="KW-0862">Zinc</keyword>
<comment type="similarity">
    <text evidence="4 9">Belongs to the metallophosphoesterase superfamily. Purple acid phosphatase family.</text>
</comment>
<dbReference type="Pfam" id="PF00149">
    <property type="entry name" value="Metallophos"/>
    <property type="match status" value="1"/>
</dbReference>
<dbReference type="SUPFAM" id="SSF49363">
    <property type="entry name" value="Purple acid phosphatase, N-terminal domain"/>
    <property type="match status" value="1"/>
</dbReference>
<dbReference type="InterPro" id="IPR004843">
    <property type="entry name" value="Calcineurin-like_PHP"/>
</dbReference>
<dbReference type="EC" id="3.1.3.2" evidence="9"/>
<dbReference type="Proteomes" id="UP000796880">
    <property type="component" value="Unassembled WGS sequence"/>
</dbReference>
<dbReference type="GO" id="GO:0046872">
    <property type="term" value="F:metal ion binding"/>
    <property type="evidence" value="ECO:0007669"/>
    <property type="project" value="InterPro"/>
</dbReference>
<dbReference type="Gene3D" id="3.60.21.10">
    <property type="match status" value="1"/>
</dbReference>
<dbReference type="InterPro" id="IPR015914">
    <property type="entry name" value="PAPs_N"/>
</dbReference>
<keyword evidence="10" id="KW-0812">Transmembrane</keyword>
<evidence type="ECO:0000256" key="1">
    <source>
        <dbReference type="ARBA" id="ARBA00000032"/>
    </source>
</evidence>
<dbReference type="Gene3D" id="2.60.40.380">
    <property type="entry name" value="Purple acid phosphatase-like, N-terminal"/>
    <property type="match status" value="1"/>
</dbReference>
<dbReference type="SUPFAM" id="SSF56300">
    <property type="entry name" value="Metallo-dependent phosphatases"/>
    <property type="match status" value="1"/>
</dbReference>